<dbReference type="GO" id="GO:0004322">
    <property type="term" value="F:ferroxidase activity"/>
    <property type="evidence" value="ECO:0007669"/>
    <property type="project" value="UniProtKB-EC"/>
</dbReference>
<dbReference type="EMBL" id="CP075371">
    <property type="protein sequence ID" value="QVT79360.1"/>
    <property type="molecule type" value="Genomic_DNA"/>
</dbReference>
<keyword evidence="2" id="KW-0560">Oxidoreductase</keyword>
<name>A0ABX8EHK5_9ACTN</name>
<dbReference type="InterPro" id="IPR008972">
    <property type="entry name" value="Cupredoxin"/>
</dbReference>
<organism evidence="2 3">
    <name type="scientific">Nocardioides aquaticus</name>
    <dbReference type="NCBI Taxonomy" id="160826"/>
    <lineage>
        <taxon>Bacteria</taxon>
        <taxon>Bacillati</taxon>
        <taxon>Actinomycetota</taxon>
        <taxon>Actinomycetes</taxon>
        <taxon>Propionibacteriales</taxon>
        <taxon>Nocardioidaceae</taxon>
        <taxon>Nocardioides</taxon>
    </lineage>
</organism>
<sequence length="71" mass="8060">MVHLSGQMAPYRWATNGAPYGKNDPIVIDEGDRVRLQLMNMTQMTHPMHVHRHTFALPNGPQKDTLLVKPV</sequence>
<evidence type="ECO:0000259" key="1">
    <source>
        <dbReference type="Pfam" id="PF07731"/>
    </source>
</evidence>
<evidence type="ECO:0000313" key="3">
    <source>
        <dbReference type="Proteomes" id="UP000679307"/>
    </source>
</evidence>
<keyword evidence="3" id="KW-1185">Reference proteome</keyword>
<dbReference type="InterPro" id="IPR011706">
    <property type="entry name" value="Cu-oxidase_C"/>
</dbReference>
<dbReference type="EC" id="1.16.3.1" evidence="2"/>
<evidence type="ECO:0000313" key="2">
    <source>
        <dbReference type="EMBL" id="QVT79360.1"/>
    </source>
</evidence>
<dbReference type="Gene3D" id="2.60.40.420">
    <property type="entry name" value="Cupredoxins - blue copper proteins"/>
    <property type="match status" value="1"/>
</dbReference>
<proteinExistence type="predicted"/>
<gene>
    <name evidence="2" type="primary">mmcO_2</name>
    <name evidence="2" type="ORF">ENKNEFLB_01741</name>
</gene>
<accession>A0ABX8EHK5</accession>
<dbReference type="Proteomes" id="UP000679307">
    <property type="component" value="Chromosome"/>
</dbReference>
<reference evidence="2 3" key="1">
    <citation type="submission" date="2021-05" db="EMBL/GenBank/DDBJ databases">
        <title>Complete genome of Nocardioides aquaticus KCTC 9944T isolated from meromictic and hypersaline Ekho Lake, Antarctica.</title>
        <authorList>
            <person name="Hwang K."/>
            <person name="Kim K.M."/>
            <person name="Choe H."/>
        </authorList>
    </citation>
    <scope>NUCLEOTIDE SEQUENCE [LARGE SCALE GENOMIC DNA]</scope>
    <source>
        <strain evidence="2 3">KCTC 9944</strain>
    </source>
</reference>
<dbReference type="Pfam" id="PF07731">
    <property type="entry name" value="Cu-oxidase_2"/>
    <property type="match status" value="1"/>
</dbReference>
<feature type="domain" description="Plastocyanin-like" evidence="1">
    <location>
        <begin position="4"/>
        <end position="58"/>
    </location>
</feature>
<dbReference type="SUPFAM" id="SSF49503">
    <property type="entry name" value="Cupredoxins"/>
    <property type="match status" value="1"/>
</dbReference>
<protein>
    <submittedName>
        <fullName evidence="2">Multicopper oxidase MmcO</fullName>
        <ecNumber evidence="2">1.16.3.1</ecNumber>
    </submittedName>
</protein>